<feature type="region of interest" description="Disordered" evidence="1">
    <location>
        <begin position="19"/>
        <end position="145"/>
    </location>
</feature>
<dbReference type="VEuPathDB" id="CryptoDB:Vbra_4839"/>
<name>A0A0G4EE41_VITBC</name>
<sequence>MDVSRINSDCVIIESLSTVKKRARKTAPRRPSYGYCTSSEDEDTNKGRGRPTSHQQDQPGYGYCTSSEDEDAAKKRKRRPTSNHKATSKAAGSADGVVSGREKRPAREDMDEAEIDQVATEVEAAMEQPAQKGPPVCVSMSIRSQ</sequence>
<keyword evidence="3" id="KW-1185">Reference proteome</keyword>
<evidence type="ECO:0000313" key="3">
    <source>
        <dbReference type="Proteomes" id="UP000041254"/>
    </source>
</evidence>
<feature type="compositionally biased region" description="Basic residues" evidence="1">
    <location>
        <begin position="19"/>
        <end position="28"/>
    </location>
</feature>
<dbReference type="EMBL" id="CDMY01000182">
    <property type="protein sequence ID" value="CEL93628.1"/>
    <property type="molecule type" value="Genomic_DNA"/>
</dbReference>
<accession>A0A0G4EE41</accession>
<organism evidence="2 3">
    <name type="scientific">Vitrella brassicaformis (strain CCMP3155)</name>
    <dbReference type="NCBI Taxonomy" id="1169540"/>
    <lineage>
        <taxon>Eukaryota</taxon>
        <taxon>Sar</taxon>
        <taxon>Alveolata</taxon>
        <taxon>Colpodellida</taxon>
        <taxon>Vitrellaceae</taxon>
        <taxon>Vitrella</taxon>
    </lineage>
</organism>
<proteinExistence type="predicted"/>
<dbReference type="InParanoid" id="A0A0G4EE41"/>
<dbReference type="AlphaFoldDB" id="A0A0G4EE41"/>
<gene>
    <name evidence="2" type="ORF">Vbra_4839</name>
</gene>
<dbReference type="Proteomes" id="UP000041254">
    <property type="component" value="Unassembled WGS sequence"/>
</dbReference>
<protein>
    <submittedName>
        <fullName evidence="2">Uncharacterized protein</fullName>
    </submittedName>
</protein>
<reference evidence="2 3" key="1">
    <citation type="submission" date="2014-11" db="EMBL/GenBank/DDBJ databases">
        <authorList>
            <person name="Zhu J."/>
            <person name="Qi W."/>
            <person name="Song R."/>
        </authorList>
    </citation>
    <scope>NUCLEOTIDE SEQUENCE [LARGE SCALE GENOMIC DNA]</scope>
</reference>
<evidence type="ECO:0000313" key="2">
    <source>
        <dbReference type="EMBL" id="CEL93628.1"/>
    </source>
</evidence>
<evidence type="ECO:0000256" key="1">
    <source>
        <dbReference type="SAM" id="MobiDB-lite"/>
    </source>
</evidence>